<dbReference type="PANTHER" id="PTHR43542:SF1">
    <property type="entry name" value="METHYLTRANSFERASE"/>
    <property type="match status" value="1"/>
</dbReference>
<dbReference type="GO" id="GO:0031167">
    <property type="term" value="P:rRNA methylation"/>
    <property type="evidence" value="ECO:0007669"/>
    <property type="project" value="InterPro"/>
</dbReference>
<dbReference type="SUPFAM" id="SSF53335">
    <property type="entry name" value="S-adenosyl-L-methionine-dependent methyltransferases"/>
    <property type="match status" value="1"/>
</dbReference>
<proteinExistence type="predicted"/>
<dbReference type="NCBIfam" id="TIGR00095">
    <property type="entry name" value="16S rRNA (guanine(966)-N(2))-methyltransferase RsmD"/>
    <property type="match status" value="1"/>
</dbReference>
<organism evidence="3 4">
    <name type="scientific">Selenihalanaerobacter shriftii</name>
    <dbReference type="NCBI Taxonomy" id="142842"/>
    <lineage>
        <taxon>Bacteria</taxon>
        <taxon>Bacillati</taxon>
        <taxon>Bacillota</taxon>
        <taxon>Clostridia</taxon>
        <taxon>Halanaerobiales</taxon>
        <taxon>Halobacteroidaceae</taxon>
        <taxon>Selenihalanaerobacter</taxon>
    </lineage>
</organism>
<dbReference type="InterPro" id="IPR002052">
    <property type="entry name" value="DNA_methylase_N6_adenine_CS"/>
</dbReference>
<dbReference type="Pfam" id="PF03602">
    <property type="entry name" value="Cons_hypoth95"/>
    <property type="match status" value="1"/>
</dbReference>
<dbReference type="Proteomes" id="UP000190625">
    <property type="component" value="Unassembled WGS sequence"/>
</dbReference>
<keyword evidence="2 3" id="KW-0808">Transferase</keyword>
<dbReference type="EMBL" id="FUWM01000003">
    <property type="protein sequence ID" value="SJZ30268.1"/>
    <property type="molecule type" value="Genomic_DNA"/>
</dbReference>
<keyword evidence="1 3" id="KW-0489">Methyltransferase</keyword>
<name>A0A1T4JJG4_9FIRM</name>
<dbReference type="InterPro" id="IPR004398">
    <property type="entry name" value="RNA_MeTrfase_RsmD"/>
</dbReference>
<gene>
    <name evidence="3" type="ORF">SAMN02745118_00025</name>
</gene>
<protein>
    <submittedName>
        <fullName evidence="3">16S rRNA (Guanine966-N2)-methyltransferase</fullName>
    </submittedName>
</protein>
<dbReference type="RefSeq" id="WP_078808569.1">
    <property type="nucleotide sequence ID" value="NZ_FUWM01000003.1"/>
</dbReference>
<dbReference type="GO" id="GO:0008168">
    <property type="term" value="F:methyltransferase activity"/>
    <property type="evidence" value="ECO:0007669"/>
    <property type="project" value="UniProtKB-KW"/>
</dbReference>
<dbReference type="InterPro" id="IPR029063">
    <property type="entry name" value="SAM-dependent_MTases_sf"/>
</dbReference>
<dbReference type="CDD" id="cd02440">
    <property type="entry name" value="AdoMet_MTases"/>
    <property type="match status" value="1"/>
</dbReference>
<accession>A0A1T4JJG4</accession>
<dbReference type="PANTHER" id="PTHR43542">
    <property type="entry name" value="METHYLTRANSFERASE"/>
    <property type="match status" value="1"/>
</dbReference>
<dbReference type="OrthoDB" id="9803017at2"/>
<dbReference type="STRING" id="142842.SAMN02745118_00025"/>
<evidence type="ECO:0000313" key="4">
    <source>
        <dbReference type="Proteomes" id="UP000190625"/>
    </source>
</evidence>
<reference evidence="4" key="1">
    <citation type="submission" date="2017-02" db="EMBL/GenBank/DDBJ databases">
        <authorList>
            <person name="Varghese N."/>
            <person name="Submissions S."/>
        </authorList>
    </citation>
    <scope>NUCLEOTIDE SEQUENCE [LARGE SCALE GENOMIC DNA]</scope>
    <source>
        <strain evidence="4">ATCC BAA-73</strain>
    </source>
</reference>
<evidence type="ECO:0000256" key="1">
    <source>
        <dbReference type="ARBA" id="ARBA00022603"/>
    </source>
</evidence>
<evidence type="ECO:0000313" key="3">
    <source>
        <dbReference type="EMBL" id="SJZ30268.1"/>
    </source>
</evidence>
<keyword evidence="4" id="KW-1185">Reference proteome</keyword>
<dbReference type="AlphaFoldDB" id="A0A1T4JJG4"/>
<dbReference type="PROSITE" id="PS00092">
    <property type="entry name" value="N6_MTASE"/>
    <property type="match status" value="1"/>
</dbReference>
<dbReference type="Gene3D" id="3.40.50.150">
    <property type="entry name" value="Vaccinia Virus protein VP39"/>
    <property type="match status" value="1"/>
</dbReference>
<dbReference type="GO" id="GO:0003676">
    <property type="term" value="F:nucleic acid binding"/>
    <property type="evidence" value="ECO:0007669"/>
    <property type="project" value="InterPro"/>
</dbReference>
<evidence type="ECO:0000256" key="2">
    <source>
        <dbReference type="ARBA" id="ARBA00022679"/>
    </source>
</evidence>
<sequence length="185" mass="20825">MRVIAGQAKGQRLKSNASNEVRPTLDRVKEALFNIIGPEIIDIDLLDLYAGFGGLGIEALSRGAKSATFIEKANNQVKVITENLELTNFKDRAKVIQGEVLTKLNRFKPESFDIILMDPPYNQGLVIPTIQKALDYQLLKRAGIIAVEHHEKDEINQDFTGLKLIRKRDYGDTRISLYMKVEKGE</sequence>
<dbReference type="PIRSF" id="PIRSF004553">
    <property type="entry name" value="CHP00095"/>
    <property type="match status" value="1"/>
</dbReference>